<keyword evidence="3 4" id="KW-0732">Signal</keyword>
<evidence type="ECO:0000313" key="7">
    <source>
        <dbReference type="Proteomes" id="UP000005408"/>
    </source>
</evidence>
<dbReference type="InterPro" id="IPR050822">
    <property type="entry name" value="Cerebellin_Synaptic_Org"/>
</dbReference>
<dbReference type="PRINTS" id="PR00007">
    <property type="entry name" value="COMPLEMNTC1Q"/>
</dbReference>
<dbReference type="PANTHER" id="PTHR22923">
    <property type="entry name" value="CEREBELLIN-RELATED"/>
    <property type="match status" value="1"/>
</dbReference>
<feature type="signal peptide" evidence="4">
    <location>
        <begin position="1"/>
        <end position="17"/>
    </location>
</feature>
<evidence type="ECO:0000313" key="6">
    <source>
        <dbReference type="EnsemblMetazoa" id="G29820.1:cds"/>
    </source>
</evidence>
<evidence type="ECO:0000256" key="3">
    <source>
        <dbReference type="ARBA" id="ARBA00022729"/>
    </source>
</evidence>
<feature type="chain" id="PRO_5036446314" description="C1q domain-containing protein" evidence="4">
    <location>
        <begin position="18"/>
        <end position="187"/>
    </location>
</feature>
<evidence type="ECO:0000256" key="1">
    <source>
        <dbReference type="ARBA" id="ARBA00004613"/>
    </source>
</evidence>
<feature type="domain" description="C1q" evidence="5">
    <location>
        <begin position="50"/>
        <end position="187"/>
    </location>
</feature>
<dbReference type="SMART" id="SM00110">
    <property type="entry name" value="C1Q"/>
    <property type="match status" value="1"/>
</dbReference>
<dbReference type="EnsemblMetazoa" id="G29820.1">
    <property type="protein sequence ID" value="G29820.1:cds"/>
    <property type="gene ID" value="G29820"/>
</dbReference>
<proteinExistence type="predicted"/>
<evidence type="ECO:0000256" key="2">
    <source>
        <dbReference type="ARBA" id="ARBA00022525"/>
    </source>
</evidence>
<dbReference type="PROSITE" id="PS50871">
    <property type="entry name" value="C1Q"/>
    <property type="match status" value="1"/>
</dbReference>
<dbReference type="Pfam" id="PF00386">
    <property type="entry name" value="C1q"/>
    <property type="match status" value="1"/>
</dbReference>
<dbReference type="SUPFAM" id="SSF49842">
    <property type="entry name" value="TNF-like"/>
    <property type="match status" value="1"/>
</dbReference>
<comment type="subcellular location">
    <subcellularLocation>
        <location evidence="1">Secreted</location>
    </subcellularLocation>
</comment>
<dbReference type="PANTHER" id="PTHR22923:SF116">
    <property type="entry name" value="C1Q DOMAIN-CONTAINING PROTEIN"/>
    <property type="match status" value="1"/>
</dbReference>
<dbReference type="AlphaFoldDB" id="A0A8W8LVP2"/>
<keyword evidence="2" id="KW-0964">Secreted</keyword>
<dbReference type="InterPro" id="IPR008983">
    <property type="entry name" value="Tumour_necrosis_fac-like_dom"/>
</dbReference>
<evidence type="ECO:0000259" key="5">
    <source>
        <dbReference type="PROSITE" id="PS50871"/>
    </source>
</evidence>
<name>A0A8W8LVP2_MAGGI</name>
<dbReference type="Proteomes" id="UP000005408">
    <property type="component" value="Unassembled WGS sequence"/>
</dbReference>
<organism evidence="6 7">
    <name type="scientific">Magallana gigas</name>
    <name type="common">Pacific oyster</name>
    <name type="synonym">Crassostrea gigas</name>
    <dbReference type="NCBI Taxonomy" id="29159"/>
    <lineage>
        <taxon>Eukaryota</taxon>
        <taxon>Metazoa</taxon>
        <taxon>Spiralia</taxon>
        <taxon>Lophotrochozoa</taxon>
        <taxon>Mollusca</taxon>
        <taxon>Bivalvia</taxon>
        <taxon>Autobranchia</taxon>
        <taxon>Pteriomorphia</taxon>
        <taxon>Ostreida</taxon>
        <taxon>Ostreoidea</taxon>
        <taxon>Ostreidae</taxon>
        <taxon>Magallana</taxon>
    </lineage>
</organism>
<reference evidence="6" key="1">
    <citation type="submission" date="2022-08" db="UniProtKB">
        <authorList>
            <consortium name="EnsemblMetazoa"/>
        </authorList>
    </citation>
    <scope>IDENTIFICATION</scope>
    <source>
        <strain evidence="6">05x7-T-G4-1.051#20</strain>
    </source>
</reference>
<dbReference type="InterPro" id="IPR001073">
    <property type="entry name" value="C1q_dom"/>
</dbReference>
<dbReference type="Gene3D" id="2.60.120.40">
    <property type="match status" value="1"/>
</dbReference>
<accession>A0A8W8LVP2</accession>
<protein>
    <recommendedName>
        <fullName evidence="5">C1q domain-containing protein</fullName>
    </recommendedName>
</protein>
<evidence type="ECO:0000256" key="4">
    <source>
        <dbReference type="SAM" id="SignalP"/>
    </source>
</evidence>
<sequence length="187" mass="20719">MKSVLVLLLFLITDVSGSVPDTPQQVVTKYNNYKTICTGLGYKATQCNGEQTKVIGFQSSRKGDLVNLKTSETVIFNQASLNKGSAYDTTTGEFTAPTDGVYSFSWTTMSETEKYFITEIVLNSSPVAYNFTDGRGRTKNAGNVMSSSNAIIEMRKGDKVWIRAHDKYGQFARCVNGQWCFFSGFKL</sequence>
<keyword evidence="7" id="KW-1185">Reference proteome</keyword>
<dbReference type="GO" id="GO:0005576">
    <property type="term" value="C:extracellular region"/>
    <property type="evidence" value="ECO:0007669"/>
    <property type="project" value="UniProtKB-SubCell"/>
</dbReference>